<dbReference type="InterPro" id="IPR027409">
    <property type="entry name" value="GroEL-like_apical_dom_sf"/>
</dbReference>
<dbReference type="PRINTS" id="PR00298">
    <property type="entry name" value="CHAPERONIN60"/>
</dbReference>
<dbReference type="Gene3D" id="1.10.560.10">
    <property type="entry name" value="GroEL-like equatorial domain"/>
    <property type="match status" value="1"/>
</dbReference>
<dbReference type="SUPFAM" id="SSF48592">
    <property type="entry name" value="GroEL equatorial domain-like"/>
    <property type="match status" value="1"/>
</dbReference>
<protein>
    <submittedName>
        <fullName evidence="4">Chaperonin-60kD, ch60</fullName>
    </submittedName>
</protein>
<dbReference type="OrthoDB" id="1733909at2759"/>
<sequence length="380" mass="41678">MLEQVANATNEVAGDGTTCATVLTQAIIAKGYKSVAAGMKAMDLRRGISMAVDAVVTNVKSRTTIISTSEEITQVGTISANGEREIGELIAKAMEKVGKEGVITIQDGKTWFNELEVGEGMKLDSEPNLQNLVGSVDNLENLEFDEFDCLGEIDQYHDAALFVSETGHGESGEISQPQGNYYDNVGMDPVTSSFLNNLENGRVNYQWTDEQRCATFTATEANQMLTEELGMYLEEVNLDMLGSCKKVSISKDDKEKLQERLAKLSDGVAANAQFPHFNLGDKVASKSGGIVMGQTTENPNKRARPIITQVDSRRKKAARGEETKSGYKAYDRQLEGHPEIYSHTDTSIELGKVNGAPYLRECLFLFKFLTCNSFEVIFIS</sequence>
<reference evidence="4 5" key="1">
    <citation type="journal article" date="2015" name="Proc. Natl. Acad. Sci. U.S.A.">
        <title>The resurrection genome of Boea hygrometrica: A blueprint for survival of dehydration.</title>
        <authorList>
            <person name="Xiao L."/>
            <person name="Yang G."/>
            <person name="Zhang L."/>
            <person name="Yang X."/>
            <person name="Zhao S."/>
            <person name="Ji Z."/>
            <person name="Zhou Q."/>
            <person name="Hu M."/>
            <person name="Wang Y."/>
            <person name="Chen M."/>
            <person name="Xu Y."/>
            <person name="Jin H."/>
            <person name="Xiao X."/>
            <person name="Hu G."/>
            <person name="Bao F."/>
            <person name="Hu Y."/>
            <person name="Wan P."/>
            <person name="Li L."/>
            <person name="Deng X."/>
            <person name="Kuang T."/>
            <person name="Xiang C."/>
            <person name="Zhu J.K."/>
            <person name="Oliver M.J."/>
            <person name="He Y."/>
        </authorList>
    </citation>
    <scope>NUCLEOTIDE SEQUENCE [LARGE SCALE GENOMIC DNA]</scope>
    <source>
        <strain evidence="5">cv. XS01</strain>
    </source>
</reference>
<proteinExistence type="inferred from homology"/>
<keyword evidence="5" id="KW-1185">Reference proteome</keyword>
<evidence type="ECO:0000313" key="4">
    <source>
        <dbReference type="EMBL" id="KZV48455.1"/>
    </source>
</evidence>
<dbReference type="PANTHER" id="PTHR45633">
    <property type="entry name" value="60 KDA HEAT SHOCK PROTEIN, MITOCHONDRIAL"/>
    <property type="match status" value="1"/>
</dbReference>
<accession>A0A2Z7CPZ2</accession>
<name>A0A2Z7CPZ2_9LAMI</name>
<evidence type="ECO:0000313" key="5">
    <source>
        <dbReference type="Proteomes" id="UP000250235"/>
    </source>
</evidence>
<dbReference type="SUPFAM" id="SSF52029">
    <property type="entry name" value="GroEL apical domain-like"/>
    <property type="match status" value="1"/>
</dbReference>
<dbReference type="InterPro" id="IPR001844">
    <property type="entry name" value="Cpn60/GroEL"/>
</dbReference>
<dbReference type="GO" id="GO:0140662">
    <property type="term" value="F:ATP-dependent protein folding chaperone"/>
    <property type="evidence" value="ECO:0007669"/>
    <property type="project" value="InterPro"/>
</dbReference>
<dbReference type="EMBL" id="KQ993856">
    <property type="protein sequence ID" value="KZV48455.1"/>
    <property type="molecule type" value="Genomic_DNA"/>
</dbReference>
<dbReference type="Gene3D" id="3.30.260.10">
    <property type="entry name" value="TCP-1-like chaperonin intermediate domain"/>
    <property type="match status" value="1"/>
</dbReference>
<organism evidence="4 5">
    <name type="scientific">Dorcoceras hygrometricum</name>
    <dbReference type="NCBI Taxonomy" id="472368"/>
    <lineage>
        <taxon>Eukaryota</taxon>
        <taxon>Viridiplantae</taxon>
        <taxon>Streptophyta</taxon>
        <taxon>Embryophyta</taxon>
        <taxon>Tracheophyta</taxon>
        <taxon>Spermatophyta</taxon>
        <taxon>Magnoliopsida</taxon>
        <taxon>eudicotyledons</taxon>
        <taxon>Gunneridae</taxon>
        <taxon>Pentapetalae</taxon>
        <taxon>asterids</taxon>
        <taxon>lamiids</taxon>
        <taxon>Lamiales</taxon>
        <taxon>Gesneriaceae</taxon>
        <taxon>Didymocarpoideae</taxon>
        <taxon>Trichosporeae</taxon>
        <taxon>Loxocarpinae</taxon>
        <taxon>Dorcoceras</taxon>
    </lineage>
</organism>
<dbReference type="InterPro" id="IPR027410">
    <property type="entry name" value="TCP-1-like_intermed_sf"/>
</dbReference>
<keyword evidence="2" id="KW-0143">Chaperone</keyword>
<dbReference type="GO" id="GO:0042026">
    <property type="term" value="P:protein refolding"/>
    <property type="evidence" value="ECO:0007669"/>
    <property type="project" value="InterPro"/>
</dbReference>
<gene>
    <name evidence="4" type="ORF">F511_18261</name>
</gene>
<evidence type="ECO:0000256" key="1">
    <source>
        <dbReference type="ARBA" id="ARBA00006607"/>
    </source>
</evidence>
<evidence type="ECO:0000256" key="3">
    <source>
        <dbReference type="RuleBase" id="RU000418"/>
    </source>
</evidence>
<comment type="similarity">
    <text evidence="1 3">Belongs to the chaperonin (HSP60) family.</text>
</comment>
<dbReference type="GO" id="GO:0005524">
    <property type="term" value="F:ATP binding"/>
    <property type="evidence" value="ECO:0007669"/>
    <property type="project" value="InterPro"/>
</dbReference>
<dbReference type="InterPro" id="IPR002423">
    <property type="entry name" value="Cpn60/GroEL/TCP-1"/>
</dbReference>
<dbReference type="AlphaFoldDB" id="A0A2Z7CPZ2"/>
<dbReference type="InterPro" id="IPR027413">
    <property type="entry name" value="GROEL-like_equatorial_sf"/>
</dbReference>
<evidence type="ECO:0000256" key="2">
    <source>
        <dbReference type="ARBA" id="ARBA00023186"/>
    </source>
</evidence>
<dbReference type="Pfam" id="PF00118">
    <property type="entry name" value="Cpn60_TCP1"/>
    <property type="match status" value="1"/>
</dbReference>
<dbReference type="Proteomes" id="UP000250235">
    <property type="component" value="Unassembled WGS sequence"/>
</dbReference>